<reference evidence="3 4" key="1">
    <citation type="submission" date="2020-08" db="EMBL/GenBank/DDBJ databases">
        <title>Bridging the membrane lipid divide: bacteria of the FCB group superphylum have the potential to synthesize archaeal ether lipids.</title>
        <authorList>
            <person name="Villanueva L."/>
            <person name="Von Meijenfeldt F.A.B."/>
            <person name="Westbye A.B."/>
            <person name="Yadav S."/>
            <person name="Hopmans E.C."/>
            <person name="Dutilh B.E."/>
            <person name="Sinninghe Damste J.S."/>
        </authorList>
    </citation>
    <scope>NUCLEOTIDE SEQUENCE [LARGE SCALE GENOMIC DNA]</scope>
    <source>
        <strain evidence="3">NIOZ-UU82</strain>
    </source>
</reference>
<dbReference type="EMBL" id="JACNLL010000008">
    <property type="protein sequence ID" value="MBC8198493.1"/>
    <property type="molecule type" value="Genomic_DNA"/>
</dbReference>
<evidence type="ECO:0000256" key="2">
    <source>
        <dbReference type="HAMAP-Rule" id="MF_00003"/>
    </source>
</evidence>
<comment type="similarity">
    <text evidence="2">Belongs to the RbfA family.</text>
</comment>
<gene>
    <name evidence="2 3" type="primary">rbfA</name>
    <name evidence="3" type="ORF">H8E80_00390</name>
</gene>
<dbReference type="GO" id="GO:0043024">
    <property type="term" value="F:ribosomal small subunit binding"/>
    <property type="evidence" value="ECO:0007669"/>
    <property type="project" value="TreeGrafter"/>
</dbReference>
<protein>
    <recommendedName>
        <fullName evidence="2">Ribosome-binding factor A</fullName>
    </recommendedName>
</protein>
<evidence type="ECO:0000313" key="3">
    <source>
        <dbReference type="EMBL" id="MBC8198493.1"/>
    </source>
</evidence>
<dbReference type="InterPro" id="IPR020053">
    <property type="entry name" value="Ribosome-bd_factorA_CS"/>
</dbReference>
<dbReference type="GO" id="GO:0005829">
    <property type="term" value="C:cytosol"/>
    <property type="evidence" value="ECO:0007669"/>
    <property type="project" value="TreeGrafter"/>
</dbReference>
<dbReference type="HAMAP" id="MF_00003">
    <property type="entry name" value="RbfA"/>
    <property type="match status" value="1"/>
</dbReference>
<dbReference type="NCBIfam" id="TIGR00082">
    <property type="entry name" value="rbfA"/>
    <property type="match status" value="1"/>
</dbReference>
<proteinExistence type="inferred from homology"/>
<dbReference type="InterPro" id="IPR000238">
    <property type="entry name" value="RbfA"/>
</dbReference>
<keyword evidence="1 2" id="KW-0690">Ribosome biogenesis</keyword>
<sequence>MKYFSRSDRVSGQIQKNLSELLKKSIKDPRLEMVTITSVKMSQDLRIARVYFVSSGAKTSRKEAVQGFKSALGYIKRVLAAKLGLRYMPDLKFFYDESFDYGSHIEDVLKLIKADDESDNTTLEKQ</sequence>
<evidence type="ECO:0000313" key="4">
    <source>
        <dbReference type="Proteomes" id="UP000603545"/>
    </source>
</evidence>
<evidence type="ECO:0000256" key="1">
    <source>
        <dbReference type="ARBA" id="ARBA00022517"/>
    </source>
</evidence>
<dbReference type="GO" id="GO:0030490">
    <property type="term" value="P:maturation of SSU-rRNA"/>
    <property type="evidence" value="ECO:0007669"/>
    <property type="project" value="UniProtKB-UniRule"/>
</dbReference>
<dbReference type="PROSITE" id="PS01319">
    <property type="entry name" value="RBFA"/>
    <property type="match status" value="1"/>
</dbReference>
<organism evidence="3 4">
    <name type="scientific">Candidatus Desulfaltia bathyphila</name>
    <dbReference type="NCBI Taxonomy" id="2841697"/>
    <lineage>
        <taxon>Bacteria</taxon>
        <taxon>Pseudomonadati</taxon>
        <taxon>Thermodesulfobacteriota</taxon>
        <taxon>Desulfobacteria</taxon>
        <taxon>Desulfobacterales</taxon>
        <taxon>Desulfobacterales incertae sedis</taxon>
        <taxon>Candidatus Desulfaltia</taxon>
    </lineage>
</organism>
<dbReference type="InterPro" id="IPR015946">
    <property type="entry name" value="KH_dom-like_a/b"/>
</dbReference>
<comment type="subunit">
    <text evidence="2">Monomer. Binds 30S ribosomal subunits, but not 50S ribosomal subunits or 70S ribosomes.</text>
</comment>
<dbReference type="Gene3D" id="3.30.300.20">
    <property type="match status" value="1"/>
</dbReference>
<dbReference type="InterPro" id="IPR023799">
    <property type="entry name" value="RbfA_dom_sf"/>
</dbReference>
<dbReference type="PANTHER" id="PTHR33515:SF1">
    <property type="entry name" value="RIBOSOME-BINDING FACTOR A, CHLOROPLASTIC-RELATED"/>
    <property type="match status" value="1"/>
</dbReference>
<name>A0A8J6TAR4_9BACT</name>
<dbReference type="PANTHER" id="PTHR33515">
    <property type="entry name" value="RIBOSOME-BINDING FACTOR A, CHLOROPLASTIC-RELATED"/>
    <property type="match status" value="1"/>
</dbReference>
<comment type="caution">
    <text evidence="3">The sequence shown here is derived from an EMBL/GenBank/DDBJ whole genome shotgun (WGS) entry which is preliminary data.</text>
</comment>
<keyword evidence="2" id="KW-0963">Cytoplasm</keyword>
<dbReference type="AlphaFoldDB" id="A0A8J6TAR4"/>
<comment type="subcellular location">
    <subcellularLocation>
        <location evidence="2">Cytoplasm</location>
    </subcellularLocation>
</comment>
<comment type="function">
    <text evidence="2">One of several proteins that assist in the late maturation steps of the functional core of the 30S ribosomal subunit. Associates with free 30S ribosomal subunits (but not with 30S subunits that are part of 70S ribosomes or polysomes). Required for efficient processing of 16S rRNA. May interact with the 5'-terminal helix region of 16S rRNA.</text>
</comment>
<dbReference type="Proteomes" id="UP000603545">
    <property type="component" value="Unassembled WGS sequence"/>
</dbReference>
<dbReference type="SUPFAM" id="SSF89919">
    <property type="entry name" value="Ribosome-binding factor A, RbfA"/>
    <property type="match status" value="1"/>
</dbReference>
<dbReference type="Pfam" id="PF02033">
    <property type="entry name" value="RBFA"/>
    <property type="match status" value="1"/>
</dbReference>
<accession>A0A8J6TAR4</accession>